<evidence type="ECO:0000259" key="4">
    <source>
        <dbReference type="Pfam" id="PF01494"/>
    </source>
</evidence>
<dbReference type="InterPro" id="IPR036188">
    <property type="entry name" value="FAD/NAD-bd_sf"/>
</dbReference>
<evidence type="ECO:0000256" key="1">
    <source>
        <dbReference type="ARBA" id="ARBA00022630"/>
    </source>
</evidence>
<evidence type="ECO:0000313" key="5">
    <source>
        <dbReference type="EMBL" id="OOF91905.1"/>
    </source>
</evidence>
<dbReference type="GO" id="GO:0044550">
    <property type="term" value="P:secondary metabolite biosynthetic process"/>
    <property type="evidence" value="ECO:0007669"/>
    <property type="project" value="UniProtKB-ARBA"/>
</dbReference>
<dbReference type="STRING" id="602072.A0A1R3RBM9"/>
<feature type="domain" description="FAD-binding" evidence="4">
    <location>
        <begin position="139"/>
        <end position="373"/>
    </location>
</feature>
<dbReference type="Pfam" id="PF01494">
    <property type="entry name" value="FAD_binding_3"/>
    <property type="match status" value="1"/>
</dbReference>
<dbReference type="GO" id="GO:0071949">
    <property type="term" value="F:FAD binding"/>
    <property type="evidence" value="ECO:0007669"/>
    <property type="project" value="InterPro"/>
</dbReference>
<accession>A0A1R3RBM9</accession>
<dbReference type="OMA" id="PSQWAIF"/>
<dbReference type="PANTHER" id="PTHR46720:SF5">
    <property type="entry name" value="HYDROXYLASE, PUTATIVE (AFU_ORTHOLOGUE AFUA_3G01460)-RELATED"/>
    <property type="match status" value="1"/>
</dbReference>
<evidence type="ECO:0000256" key="3">
    <source>
        <dbReference type="ARBA" id="ARBA00023002"/>
    </source>
</evidence>
<evidence type="ECO:0000313" key="6">
    <source>
        <dbReference type="Proteomes" id="UP000188318"/>
    </source>
</evidence>
<gene>
    <name evidence="5" type="ORF">ASPCADRAFT_518268</name>
</gene>
<dbReference type="GO" id="GO:0016491">
    <property type="term" value="F:oxidoreductase activity"/>
    <property type="evidence" value="ECO:0007669"/>
    <property type="project" value="UniProtKB-KW"/>
</dbReference>
<protein>
    <recommendedName>
        <fullName evidence="4">FAD-binding domain-containing protein</fullName>
    </recommendedName>
</protein>
<dbReference type="OrthoDB" id="417877at2759"/>
<evidence type="ECO:0000256" key="2">
    <source>
        <dbReference type="ARBA" id="ARBA00022827"/>
    </source>
</evidence>
<organism evidence="5 6">
    <name type="scientific">Aspergillus carbonarius (strain ITEM 5010)</name>
    <dbReference type="NCBI Taxonomy" id="602072"/>
    <lineage>
        <taxon>Eukaryota</taxon>
        <taxon>Fungi</taxon>
        <taxon>Dikarya</taxon>
        <taxon>Ascomycota</taxon>
        <taxon>Pezizomycotina</taxon>
        <taxon>Eurotiomycetes</taxon>
        <taxon>Eurotiomycetidae</taxon>
        <taxon>Eurotiales</taxon>
        <taxon>Aspergillaceae</taxon>
        <taxon>Aspergillus</taxon>
        <taxon>Aspergillus subgen. Circumdati</taxon>
    </lineage>
</organism>
<dbReference type="FunFam" id="3.50.50.60:FF:000153">
    <property type="entry name" value="Salicylate hydroxylase, putative"/>
    <property type="match status" value="1"/>
</dbReference>
<name>A0A1R3RBM9_ASPC5</name>
<keyword evidence="2" id="KW-0274">FAD</keyword>
<keyword evidence="6" id="KW-1185">Reference proteome</keyword>
<dbReference type="InterPro" id="IPR002938">
    <property type="entry name" value="FAD-bd"/>
</dbReference>
<dbReference type="EMBL" id="KV907509">
    <property type="protein sequence ID" value="OOF91905.1"/>
    <property type="molecule type" value="Genomic_DNA"/>
</dbReference>
<dbReference type="VEuPathDB" id="FungiDB:ASPCADRAFT_518268"/>
<dbReference type="Gene3D" id="3.50.50.60">
    <property type="entry name" value="FAD/NAD(P)-binding domain"/>
    <property type="match status" value="1"/>
</dbReference>
<sequence>MSSVRPTKEFTVAIVGGGIGGLTLAAGLLRRSVPVRIYESAPAFKEIGLGLAIGPAAHRAMPLIDPQIRELYDSLITTHADSPGYERFRETWFEVIWAAGDKAGKVLLDLKALPSGQTSVRRADFLDALVSLIPPGIAHFGKRLVSLSENPTGVDLFFEDGTSATADVVVGCDGIRSSVKEFVVPDEYRQSLPRYSGMYGYRAVLDMETIVKAVGDHRARVSSMYLGHGAYGITYPIARAKKVNAAFYTFRDKWDGDAWVRPASMADMMKDLEPVMGGCVDGLLRHMPDTSQWAIFEQTPISTFIRSRVALTGDAAHACTPHQGAGAGQAIEDSHVLAELLGDARVVRVEDAVAAFQAYDAIRRPRSQKVVESSKQNAYLLSLCLDGVGADEEKFKSALQERLQWLWDIDVEDQVERARTDMLERMGRGGEAKAV</sequence>
<dbReference type="AlphaFoldDB" id="A0A1R3RBM9"/>
<dbReference type="PANTHER" id="PTHR46720">
    <property type="entry name" value="HYDROXYLASE, PUTATIVE (AFU_ORTHOLOGUE AFUA_3G01460)-RELATED"/>
    <property type="match status" value="1"/>
</dbReference>
<dbReference type="InterPro" id="IPR051104">
    <property type="entry name" value="FAD_monoxygenase"/>
</dbReference>
<dbReference type="Proteomes" id="UP000188318">
    <property type="component" value="Unassembled WGS sequence"/>
</dbReference>
<proteinExistence type="predicted"/>
<reference evidence="6" key="1">
    <citation type="journal article" date="2017" name="Genome Biol.">
        <title>Comparative genomics reveals high biological diversity and specific adaptations in the industrially and medically important fungal genus Aspergillus.</title>
        <authorList>
            <person name="de Vries R.P."/>
            <person name="Riley R."/>
            <person name="Wiebenga A."/>
            <person name="Aguilar-Osorio G."/>
            <person name="Amillis S."/>
            <person name="Uchima C.A."/>
            <person name="Anderluh G."/>
            <person name="Asadollahi M."/>
            <person name="Askin M."/>
            <person name="Barry K."/>
            <person name="Battaglia E."/>
            <person name="Bayram O."/>
            <person name="Benocci T."/>
            <person name="Braus-Stromeyer S.A."/>
            <person name="Caldana C."/>
            <person name="Canovas D."/>
            <person name="Cerqueira G.C."/>
            <person name="Chen F."/>
            <person name="Chen W."/>
            <person name="Choi C."/>
            <person name="Clum A."/>
            <person name="Dos Santos R.A."/>
            <person name="Damasio A.R."/>
            <person name="Diallinas G."/>
            <person name="Emri T."/>
            <person name="Fekete E."/>
            <person name="Flipphi M."/>
            <person name="Freyberg S."/>
            <person name="Gallo A."/>
            <person name="Gournas C."/>
            <person name="Habgood R."/>
            <person name="Hainaut M."/>
            <person name="Harispe M.L."/>
            <person name="Henrissat B."/>
            <person name="Hilden K.S."/>
            <person name="Hope R."/>
            <person name="Hossain A."/>
            <person name="Karabika E."/>
            <person name="Karaffa L."/>
            <person name="Karanyi Z."/>
            <person name="Krasevec N."/>
            <person name="Kuo A."/>
            <person name="Kusch H."/>
            <person name="LaButti K."/>
            <person name="Lagendijk E.L."/>
            <person name="Lapidus A."/>
            <person name="Levasseur A."/>
            <person name="Lindquist E."/>
            <person name="Lipzen A."/>
            <person name="Logrieco A.F."/>
            <person name="MacCabe A."/>
            <person name="Maekelae M.R."/>
            <person name="Malavazi I."/>
            <person name="Melin P."/>
            <person name="Meyer V."/>
            <person name="Mielnichuk N."/>
            <person name="Miskei M."/>
            <person name="Molnar A.P."/>
            <person name="Mule G."/>
            <person name="Ngan C.Y."/>
            <person name="Orejas M."/>
            <person name="Orosz E."/>
            <person name="Ouedraogo J.P."/>
            <person name="Overkamp K.M."/>
            <person name="Park H.-S."/>
            <person name="Perrone G."/>
            <person name="Piumi F."/>
            <person name="Punt P.J."/>
            <person name="Ram A.F."/>
            <person name="Ramon A."/>
            <person name="Rauscher S."/>
            <person name="Record E."/>
            <person name="Riano-Pachon D.M."/>
            <person name="Robert V."/>
            <person name="Roehrig J."/>
            <person name="Ruller R."/>
            <person name="Salamov A."/>
            <person name="Salih N.S."/>
            <person name="Samson R.A."/>
            <person name="Sandor E."/>
            <person name="Sanguinetti M."/>
            <person name="Schuetze T."/>
            <person name="Sepcic K."/>
            <person name="Shelest E."/>
            <person name="Sherlock G."/>
            <person name="Sophianopoulou V."/>
            <person name="Squina F.M."/>
            <person name="Sun H."/>
            <person name="Susca A."/>
            <person name="Todd R.B."/>
            <person name="Tsang A."/>
            <person name="Unkles S.E."/>
            <person name="van de Wiele N."/>
            <person name="van Rossen-Uffink D."/>
            <person name="Oliveira J.V."/>
            <person name="Vesth T.C."/>
            <person name="Visser J."/>
            <person name="Yu J.-H."/>
            <person name="Zhou M."/>
            <person name="Andersen M.R."/>
            <person name="Archer D.B."/>
            <person name="Baker S.E."/>
            <person name="Benoit I."/>
            <person name="Brakhage A.A."/>
            <person name="Braus G.H."/>
            <person name="Fischer R."/>
            <person name="Frisvad J.C."/>
            <person name="Goldman G.H."/>
            <person name="Houbraken J."/>
            <person name="Oakley B."/>
            <person name="Pocsi I."/>
            <person name="Scazzocchio C."/>
            <person name="Seiboth B."/>
            <person name="vanKuyk P.A."/>
            <person name="Wortman J."/>
            <person name="Dyer P.S."/>
            <person name="Grigoriev I.V."/>
        </authorList>
    </citation>
    <scope>NUCLEOTIDE SEQUENCE [LARGE SCALE GENOMIC DNA]</scope>
    <source>
        <strain evidence="6">ITEM 5010</strain>
    </source>
</reference>
<dbReference type="SUPFAM" id="SSF51905">
    <property type="entry name" value="FAD/NAD(P)-binding domain"/>
    <property type="match status" value="1"/>
</dbReference>
<keyword evidence="1" id="KW-0285">Flavoprotein</keyword>
<dbReference type="PRINTS" id="PR00420">
    <property type="entry name" value="RNGMNOXGNASE"/>
</dbReference>
<keyword evidence="3" id="KW-0560">Oxidoreductase</keyword>